<keyword evidence="2" id="KW-0813">Transport</keyword>
<dbReference type="InterPro" id="IPR020846">
    <property type="entry name" value="MFS_dom"/>
</dbReference>
<feature type="transmembrane region" description="Helical" evidence="6">
    <location>
        <begin position="280"/>
        <end position="299"/>
    </location>
</feature>
<feature type="transmembrane region" description="Helical" evidence="6">
    <location>
        <begin position="169"/>
        <end position="188"/>
    </location>
</feature>
<feature type="transmembrane region" description="Helical" evidence="6">
    <location>
        <begin position="47"/>
        <end position="72"/>
    </location>
</feature>
<dbReference type="InterPro" id="IPR022324">
    <property type="entry name" value="Bacilysin_exporter_BacE_put"/>
</dbReference>
<dbReference type="InterPro" id="IPR005829">
    <property type="entry name" value="Sugar_transporter_CS"/>
</dbReference>
<feature type="transmembrane region" description="Helical" evidence="6">
    <location>
        <begin position="79"/>
        <end position="98"/>
    </location>
</feature>
<dbReference type="SUPFAM" id="SSF103473">
    <property type="entry name" value="MFS general substrate transporter"/>
    <property type="match status" value="1"/>
</dbReference>
<dbReference type="PANTHER" id="PTHR43129">
    <property type="entry name" value="FOSMIDOMYCIN RESISTANCE PROTEIN"/>
    <property type="match status" value="1"/>
</dbReference>
<dbReference type="PROSITE" id="PS50850">
    <property type="entry name" value="MFS"/>
    <property type="match status" value="1"/>
</dbReference>
<keyword evidence="5 6" id="KW-0472">Membrane</keyword>
<gene>
    <name evidence="8" type="ORF">Q4T40_01570</name>
</gene>
<feature type="transmembrane region" description="Helical" evidence="6">
    <location>
        <begin position="104"/>
        <end position="120"/>
    </location>
</feature>
<feature type="transmembrane region" description="Helical" evidence="6">
    <location>
        <begin position="141"/>
        <end position="163"/>
    </location>
</feature>
<proteinExistence type="predicted"/>
<dbReference type="Proteomes" id="UP001254848">
    <property type="component" value="Unassembled WGS sequence"/>
</dbReference>
<keyword evidence="9" id="KW-1185">Reference proteome</keyword>
<dbReference type="PROSITE" id="PS00216">
    <property type="entry name" value="SUGAR_TRANSPORT_1"/>
    <property type="match status" value="1"/>
</dbReference>
<evidence type="ECO:0000256" key="4">
    <source>
        <dbReference type="ARBA" id="ARBA00022989"/>
    </source>
</evidence>
<dbReference type="InterPro" id="IPR036259">
    <property type="entry name" value="MFS_trans_sf"/>
</dbReference>
<accession>A0ABU3NSY7</accession>
<dbReference type="PRINTS" id="PR01988">
    <property type="entry name" value="EXPORTERBACE"/>
</dbReference>
<organism evidence="8 9">
    <name type="scientific">Anaeroselena agilis</name>
    <dbReference type="NCBI Taxonomy" id="3063788"/>
    <lineage>
        <taxon>Bacteria</taxon>
        <taxon>Bacillati</taxon>
        <taxon>Bacillota</taxon>
        <taxon>Negativicutes</taxon>
        <taxon>Acetonemataceae</taxon>
        <taxon>Anaeroselena</taxon>
    </lineage>
</organism>
<protein>
    <submittedName>
        <fullName evidence="8">MFS transporter</fullName>
    </submittedName>
</protein>
<sequence length="399" mass="41407">MTEKIAKEPVLTLPLILLAISHAVTDLSQGALPVLLPFLKTAFNLTYAQVGIIVMAQNVTSSVIQPAFGYVADRLSLPWLIPAGVLLSGIGVAVTGLVGSYSTLLAIVIITGLGVSAFHPQGSKSAHFVSASSRRGQSMSVFSVGGNFGMALGTIFMGLLLTFPGGMGNTIWFLLPAGVTALLVWLNLPRVSPPPAAAAAGKKDQPRAPLPVFLLTVLLAFILVRTTIQAGLTTFIPLYYVNYLGGSPVYAGYLLSAFMMAGVVGTFVGGTLSDKFGRKTLIVGSMLISWPLLALFQFTSGFVTVVLAAVTGFTLIASFSPLLVLAQEIMPGYEAMAAGLTIGFSIGLGGIGVTVLGYVADHFGVPSVFSVISVLPAGTIALAMLLPGGWFRRDNAPAS</sequence>
<evidence type="ECO:0000313" key="9">
    <source>
        <dbReference type="Proteomes" id="UP001254848"/>
    </source>
</evidence>
<dbReference type="Pfam" id="PF07690">
    <property type="entry name" value="MFS_1"/>
    <property type="match status" value="1"/>
</dbReference>
<dbReference type="EMBL" id="JAUOZS010000001">
    <property type="protein sequence ID" value="MDT8899937.1"/>
    <property type="molecule type" value="Genomic_DNA"/>
</dbReference>
<evidence type="ECO:0000256" key="1">
    <source>
        <dbReference type="ARBA" id="ARBA00004651"/>
    </source>
</evidence>
<feature type="domain" description="Major facilitator superfamily (MFS) profile" evidence="7">
    <location>
        <begin position="14"/>
        <end position="391"/>
    </location>
</feature>
<keyword evidence="3 6" id="KW-0812">Transmembrane</keyword>
<evidence type="ECO:0000259" key="7">
    <source>
        <dbReference type="PROSITE" id="PS50850"/>
    </source>
</evidence>
<dbReference type="RefSeq" id="WP_413778501.1">
    <property type="nucleotide sequence ID" value="NZ_JAUOZS010000001.1"/>
</dbReference>
<keyword evidence="4 6" id="KW-1133">Transmembrane helix</keyword>
<feature type="transmembrane region" description="Helical" evidence="6">
    <location>
        <begin position="248"/>
        <end position="268"/>
    </location>
</feature>
<comment type="caution">
    <text evidence="8">The sequence shown here is derived from an EMBL/GenBank/DDBJ whole genome shotgun (WGS) entry which is preliminary data.</text>
</comment>
<feature type="transmembrane region" description="Helical" evidence="6">
    <location>
        <begin position="208"/>
        <end position="228"/>
    </location>
</feature>
<dbReference type="Gene3D" id="1.20.1250.20">
    <property type="entry name" value="MFS general substrate transporter like domains"/>
    <property type="match status" value="2"/>
</dbReference>
<comment type="subcellular location">
    <subcellularLocation>
        <location evidence="1">Cell membrane</location>
        <topology evidence="1">Multi-pass membrane protein</topology>
    </subcellularLocation>
</comment>
<feature type="transmembrane region" description="Helical" evidence="6">
    <location>
        <begin position="305"/>
        <end position="325"/>
    </location>
</feature>
<evidence type="ECO:0000256" key="6">
    <source>
        <dbReference type="SAM" id="Phobius"/>
    </source>
</evidence>
<name>A0ABU3NSY7_9FIRM</name>
<reference evidence="8 9" key="1">
    <citation type="submission" date="2023-07" db="EMBL/GenBank/DDBJ databases">
        <title>The novel representative of Negativicutes class, Anaeroselena agilis gen. nov. sp. nov.</title>
        <authorList>
            <person name="Prokofeva M.I."/>
            <person name="Elcheninov A.G."/>
            <person name="Klyukina A."/>
            <person name="Kublanov I.V."/>
            <person name="Frolov E.N."/>
            <person name="Podosokorskaya O.A."/>
        </authorList>
    </citation>
    <scope>NUCLEOTIDE SEQUENCE [LARGE SCALE GENOMIC DNA]</scope>
    <source>
        <strain evidence="8 9">4137-cl</strain>
    </source>
</reference>
<evidence type="ECO:0000256" key="2">
    <source>
        <dbReference type="ARBA" id="ARBA00022448"/>
    </source>
</evidence>
<evidence type="ECO:0000256" key="5">
    <source>
        <dbReference type="ARBA" id="ARBA00023136"/>
    </source>
</evidence>
<evidence type="ECO:0000256" key="3">
    <source>
        <dbReference type="ARBA" id="ARBA00022692"/>
    </source>
</evidence>
<feature type="transmembrane region" description="Helical" evidence="6">
    <location>
        <begin position="337"/>
        <end position="359"/>
    </location>
</feature>
<feature type="transmembrane region" description="Helical" evidence="6">
    <location>
        <begin position="365"/>
        <end position="386"/>
    </location>
</feature>
<dbReference type="InterPro" id="IPR011701">
    <property type="entry name" value="MFS"/>
</dbReference>
<dbReference type="PANTHER" id="PTHR43129:SF1">
    <property type="entry name" value="FOSMIDOMYCIN RESISTANCE PROTEIN"/>
    <property type="match status" value="1"/>
</dbReference>
<evidence type="ECO:0000313" key="8">
    <source>
        <dbReference type="EMBL" id="MDT8899937.1"/>
    </source>
</evidence>
<dbReference type="CDD" id="cd17478">
    <property type="entry name" value="MFS_FsR"/>
    <property type="match status" value="1"/>
</dbReference>